<evidence type="ECO:0000313" key="1">
    <source>
        <dbReference type="EMBL" id="GEN08255.1"/>
    </source>
</evidence>
<protein>
    <submittedName>
        <fullName evidence="1">Uncharacterized protein</fullName>
    </submittedName>
</protein>
<dbReference type="OrthoDB" id="5481295at2"/>
<keyword evidence="3" id="KW-1185">Reference proteome</keyword>
<evidence type="ECO:0000313" key="2">
    <source>
        <dbReference type="EMBL" id="SEU21752.1"/>
    </source>
</evidence>
<evidence type="ECO:0000313" key="3">
    <source>
        <dbReference type="Proteomes" id="UP000183760"/>
    </source>
</evidence>
<dbReference type="EMBL" id="FOIB01000006">
    <property type="protein sequence ID" value="SEU21752.1"/>
    <property type="molecule type" value="Genomic_DNA"/>
</dbReference>
<dbReference type="RefSeq" id="WP_074956237.1">
    <property type="nucleotide sequence ID" value="NZ_BJXR01000027.1"/>
</dbReference>
<organism evidence="1 4">
    <name type="scientific">Myxococcus fulvus</name>
    <dbReference type="NCBI Taxonomy" id="33"/>
    <lineage>
        <taxon>Bacteria</taxon>
        <taxon>Pseudomonadati</taxon>
        <taxon>Myxococcota</taxon>
        <taxon>Myxococcia</taxon>
        <taxon>Myxococcales</taxon>
        <taxon>Cystobacterineae</taxon>
        <taxon>Myxococcaceae</taxon>
        <taxon>Myxococcus</taxon>
    </lineage>
</organism>
<dbReference type="Proteomes" id="UP000321514">
    <property type="component" value="Unassembled WGS sequence"/>
</dbReference>
<reference evidence="1 4" key="2">
    <citation type="submission" date="2019-07" db="EMBL/GenBank/DDBJ databases">
        <title>Whole genome shotgun sequence of Myxococcus fulvus NBRC 100333.</title>
        <authorList>
            <person name="Hosoyama A."/>
            <person name="Uohara A."/>
            <person name="Ohji S."/>
            <person name="Ichikawa N."/>
        </authorList>
    </citation>
    <scope>NUCLEOTIDE SEQUENCE [LARGE SCALE GENOMIC DNA]</scope>
    <source>
        <strain evidence="1 4">NBRC 100333</strain>
    </source>
</reference>
<dbReference type="AlphaFoldDB" id="A0A511T277"/>
<evidence type="ECO:0000313" key="4">
    <source>
        <dbReference type="Proteomes" id="UP000321514"/>
    </source>
</evidence>
<dbReference type="STRING" id="1334629.MFUL124B02_29780"/>
<dbReference type="EMBL" id="BJXR01000027">
    <property type="protein sequence ID" value="GEN08255.1"/>
    <property type="molecule type" value="Genomic_DNA"/>
</dbReference>
<proteinExistence type="predicted"/>
<gene>
    <name evidence="1" type="ORF">MFU01_32920</name>
    <name evidence="2" type="ORF">SAMN05443572_106319</name>
</gene>
<comment type="caution">
    <text evidence="1">The sequence shown here is derived from an EMBL/GenBank/DDBJ whole genome shotgun (WGS) entry which is preliminary data.</text>
</comment>
<dbReference type="Proteomes" id="UP000183760">
    <property type="component" value="Unassembled WGS sequence"/>
</dbReference>
<reference evidence="2 3" key="1">
    <citation type="submission" date="2016-10" db="EMBL/GenBank/DDBJ databases">
        <authorList>
            <person name="Varghese N."/>
            <person name="Submissions S."/>
        </authorList>
    </citation>
    <scope>NUCLEOTIDE SEQUENCE [LARGE SCALE GENOMIC DNA]</scope>
    <source>
        <strain evidence="2 3">DSM 16525</strain>
    </source>
</reference>
<name>A0A511T277_MYXFU</name>
<accession>A0A511T277</accession>
<sequence length="498" mass="56644">MSQATSPASPASGPTTLRVARDFYADLMRASQTSRAGYLAERERWLRGVPVDGREELLFEFEMLLRAVERYLNLTAVVDAKDRPLVTRDFHEELVDVRDAMDRAIRVARHLQDPDSDQKMVFRKYVETQLADDRVRRALIEEELDQQTAPESLFVLREDLDALRNLLDHLLQLPTARLNLFQDLGKLALKEIVLNRYFRPFRPLEFRVEYDRLRSVRILDTLSQMSEEPRTAFATAFLGLFRLLHYLSYVDAEATPPVPRRVRVLLALVRSETHALATWMHAELSPKAGSKALQAAALRAARDLAKEAERIGREVLAHVDREPDAPQRAAAAFTTLLRTQVVALVESLAPNGGLTDGVFDHLVSPQDAALRLRKDLWVYAQLCRAAEGHLRADDVPAAERALDALKSFLGYFHDGGYQLLRYADYDAFDRFTALLVELPWPPEGPGIRSRLAEDLRRFSQTLESTFHAVSRRTLLQGRGFDRQEAEALRDRFVAPAPR</sequence>